<dbReference type="InterPro" id="IPR027417">
    <property type="entry name" value="P-loop_NTPase"/>
</dbReference>
<dbReference type="Pfam" id="PF24883">
    <property type="entry name" value="NPHP3_N"/>
    <property type="match status" value="1"/>
</dbReference>
<reference evidence="4" key="2">
    <citation type="submission" date="2015-01" db="EMBL/GenBank/DDBJ databases">
        <title>Evolutionary Origins and Diversification of the Mycorrhizal Mutualists.</title>
        <authorList>
            <consortium name="DOE Joint Genome Institute"/>
            <consortium name="Mycorrhizal Genomics Consortium"/>
            <person name="Kohler A."/>
            <person name="Kuo A."/>
            <person name="Nagy L.G."/>
            <person name="Floudas D."/>
            <person name="Copeland A."/>
            <person name="Barry K.W."/>
            <person name="Cichocki N."/>
            <person name="Veneault-Fourrey C."/>
            <person name="LaButti K."/>
            <person name="Lindquist E.A."/>
            <person name="Lipzen A."/>
            <person name="Lundell T."/>
            <person name="Morin E."/>
            <person name="Murat C."/>
            <person name="Riley R."/>
            <person name="Ohm R."/>
            <person name="Sun H."/>
            <person name="Tunlid A."/>
            <person name="Henrissat B."/>
            <person name="Grigoriev I.V."/>
            <person name="Hibbett D.S."/>
            <person name="Martin F."/>
        </authorList>
    </citation>
    <scope>NUCLEOTIDE SEQUENCE [LARGE SCALE GENOMIC DNA]</scope>
    <source>
        <strain evidence="4">F 1598</strain>
    </source>
</reference>
<organism evidence="3 4">
    <name type="scientific">Piloderma croceum (strain F 1598)</name>
    <dbReference type="NCBI Taxonomy" id="765440"/>
    <lineage>
        <taxon>Eukaryota</taxon>
        <taxon>Fungi</taxon>
        <taxon>Dikarya</taxon>
        <taxon>Basidiomycota</taxon>
        <taxon>Agaricomycotina</taxon>
        <taxon>Agaricomycetes</taxon>
        <taxon>Agaricomycetidae</taxon>
        <taxon>Atheliales</taxon>
        <taxon>Atheliaceae</taxon>
        <taxon>Piloderma</taxon>
    </lineage>
</organism>
<dbReference type="STRING" id="765440.A0A0C3EM66"/>
<gene>
    <name evidence="3" type="ORF">PILCRDRAFT_828960</name>
</gene>
<dbReference type="Gene3D" id="3.40.50.300">
    <property type="entry name" value="P-loop containing nucleotide triphosphate hydrolases"/>
    <property type="match status" value="1"/>
</dbReference>
<dbReference type="InterPro" id="IPR056884">
    <property type="entry name" value="NPHP3-like_N"/>
</dbReference>
<dbReference type="EMBL" id="KN833077">
    <property type="protein sequence ID" value="KIM73665.1"/>
    <property type="molecule type" value="Genomic_DNA"/>
</dbReference>
<proteinExistence type="predicted"/>
<evidence type="ECO:0000313" key="3">
    <source>
        <dbReference type="EMBL" id="KIM73665.1"/>
    </source>
</evidence>
<dbReference type="AlphaFoldDB" id="A0A0C3EM66"/>
<dbReference type="Proteomes" id="UP000054166">
    <property type="component" value="Unassembled WGS sequence"/>
</dbReference>
<dbReference type="HOGENOM" id="CLU_582796_0_0_1"/>
<protein>
    <recommendedName>
        <fullName evidence="2">Nephrocystin 3-like N-terminal domain-containing protein</fullName>
    </recommendedName>
</protein>
<evidence type="ECO:0000313" key="4">
    <source>
        <dbReference type="Proteomes" id="UP000054166"/>
    </source>
</evidence>
<keyword evidence="4" id="KW-1185">Reference proteome</keyword>
<feature type="domain" description="Nephrocystin 3-like N-terminal" evidence="2">
    <location>
        <begin position="331"/>
        <end position="461"/>
    </location>
</feature>
<dbReference type="InParanoid" id="A0A0C3EM66"/>
<name>A0A0C3EM66_PILCF</name>
<accession>A0A0C3EM66</accession>
<sequence length="469" mass="52347">MGEVSFSVREILTGNCTKVENTFKLQKHGSSKPGKRSSLDVHLRLVQAQSESTEVDPEPEQADQMAHAVTCNDQPAVISPDGVRLPQKDEVDAVFGEADRGAASLSNVKGMSTTEDITDAVNTSMTLTGSDGFTLVCGYVEKLMNIGDVVSEIHPWASLAWSILSVIPRTLVDQVHRDRKVQDLWTTAADMLAFLKDAKLVFDTILAPIVSDMMKQIYHCALFIREYGGKGFFKRSTQEMLNSSDGIISQYNSAFQQLKERFVMRSGLATLKVLHNVKQGVVQLSEMLDNLKDMEQIKSLENLRGAHLPGVRCDVHAVCLPMTRESLLIDIMRWITDPNRNRIFWLHGFAGSGKSTVANTIASRYIGTGLLGASFRFNRDIDGRNGPMFLFRNIAYQLALFDGHFRESLLQAITTYGSMNSFALREQLERFIVEPMHEVSFVAPVLIVIDAIDECGIENEQKEVLWAHR</sequence>
<evidence type="ECO:0000256" key="1">
    <source>
        <dbReference type="ARBA" id="ARBA00022737"/>
    </source>
</evidence>
<evidence type="ECO:0000259" key="2">
    <source>
        <dbReference type="Pfam" id="PF24883"/>
    </source>
</evidence>
<keyword evidence="1" id="KW-0677">Repeat</keyword>
<dbReference type="OrthoDB" id="5967843at2759"/>
<reference evidence="3 4" key="1">
    <citation type="submission" date="2014-04" db="EMBL/GenBank/DDBJ databases">
        <authorList>
            <consortium name="DOE Joint Genome Institute"/>
            <person name="Kuo A."/>
            <person name="Tarkka M."/>
            <person name="Buscot F."/>
            <person name="Kohler A."/>
            <person name="Nagy L.G."/>
            <person name="Floudas D."/>
            <person name="Copeland A."/>
            <person name="Barry K.W."/>
            <person name="Cichocki N."/>
            <person name="Veneault-Fourrey C."/>
            <person name="LaButti K."/>
            <person name="Lindquist E.A."/>
            <person name="Lipzen A."/>
            <person name="Lundell T."/>
            <person name="Morin E."/>
            <person name="Murat C."/>
            <person name="Sun H."/>
            <person name="Tunlid A."/>
            <person name="Henrissat B."/>
            <person name="Grigoriev I.V."/>
            <person name="Hibbett D.S."/>
            <person name="Martin F."/>
            <person name="Nordberg H.P."/>
            <person name="Cantor M.N."/>
            <person name="Hua S.X."/>
        </authorList>
    </citation>
    <scope>NUCLEOTIDE SEQUENCE [LARGE SCALE GENOMIC DNA]</scope>
    <source>
        <strain evidence="3 4">F 1598</strain>
    </source>
</reference>
<dbReference type="SUPFAM" id="SSF52540">
    <property type="entry name" value="P-loop containing nucleoside triphosphate hydrolases"/>
    <property type="match status" value="1"/>
</dbReference>